<evidence type="ECO:0000256" key="2">
    <source>
        <dbReference type="RuleBase" id="RU003939"/>
    </source>
</evidence>
<evidence type="ECO:0000256" key="4">
    <source>
        <dbReference type="SAM" id="SignalP"/>
    </source>
</evidence>
<dbReference type="GO" id="GO:0003677">
    <property type="term" value="F:DNA binding"/>
    <property type="evidence" value="ECO:0007669"/>
    <property type="project" value="UniProtKB-KW"/>
</dbReference>
<dbReference type="PANTHER" id="PTHR33175">
    <property type="entry name" value="DNA-BINDING PROTEIN HU"/>
    <property type="match status" value="1"/>
</dbReference>
<dbReference type="EMBL" id="HBEL01028821">
    <property type="protein sequence ID" value="CAD8417225.1"/>
    <property type="molecule type" value="Transcribed_RNA"/>
</dbReference>
<dbReference type="PRINTS" id="PR01727">
    <property type="entry name" value="DNABINDINGHU"/>
</dbReference>
<dbReference type="SUPFAM" id="SSF47729">
    <property type="entry name" value="IHF-like DNA-binding proteins"/>
    <property type="match status" value="1"/>
</dbReference>
<feature type="chain" id="PRO_5031342494" description="DNA-binding protein HU" evidence="4">
    <location>
        <begin position="19"/>
        <end position="147"/>
    </location>
</feature>
<keyword evidence="4" id="KW-0732">Signal</keyword>
<sequence>MKQSILLLLAFAITGCVSFTTPILKPQYINTSLEAGAKAAAESSSEDTKAVVVSLKKGDFVTAISEKTGLSKIDSEAALAAVIDTVVEEVSAGNRISLQGFGSFKLTSRAARKGRNPKTGEPIDIKASQSPKFTPSKAFKEICNPGR</sequence>
<dbReference type="SMART" id="SM00411">
    <property type="entry name" value="BHL"/>
    <property type="match status" value="1"/>
</dbReference>
<dbReference type="InterPro" id="IPR020816">
    <property type="entry name" value="Histone-like_DNA-bd_CS"/>
</dbReference>
<dbReference type="Pfam" id="PF00216">
    <property type="entry name" value="Bac_DNA_binding"/>
    <property type="match status" value="1"/>
</dbReference>
<dbReference type="AlphaFoldDB" id="A0A7S0CA69"/>
<proteinExistence type="inferred from homology"/>
<gene>
    <name evidence="5" type="ORF">PINE0816_LOCUS13360</name>
</gene>
<comment type="similarity">
    <text evidence="2">Belongs to the bacterial histone-like protein family.</text>
</comment>
<feature type="signal peptide" evidence="4">
    <location>
        <begin position="1"/>
        <end position="18"/>
    </location>
</feature>
<accession>A0A7S0CA69</accession>
<keyword evidence="1" id="KW-0238">DNA-binding</keyword>
<dbReference type="GO" id="GO:0030527">
    <property type="term" value="F:structural constituent of chromatin"/>
    <property type="evidence" value="ECO:0007669"/>
    <property type="project" value="InterPro"/>
</dbReference>
<evidence type="ECO:0000256" key="1">
    <source>
        <dbReference type="ARBA" id="ARBA00023125"/>
    </source>
</evidence>
<reference evidence="5" key="1">
    <citation type="submission" date="2021-01" db="EMBL/GenBank/DDBJ databases">
        <authorList>
            <person name="Corre E."/>
            <person name="Pelletier E."/>
            <person name="Niang G."/>
            <person name="Scheremetjew M."/>
            <person name="Finn R."/>
            <person name="Kale V."/>
            <person name="Holt S."/>
            <person name="Cochrane G."/>
            <person name="Meng A."/>
            <person name="Brown T."/>
            <person name="Cohen L."/>
        </authorList>
    </citation>
    <scope>NUCLEOTIDE SEQUENCE</scope>
    <source>
        <strain evidence="5">CCAP1064/1</strain>
    </source>
</reference>
<evidence type="ECO:0008006" key="6">
    <source>
        <dbReference type="Google" id="ProtNLM"/>
    </source>
</evidence>
<dbReference type="PROSITE" id="PS00045">
    <property type="entry name" value="HISTONE_LIKE"/>
    <property type="match status" value="1"/>
</dbReference>
<feature type="region of interest" description="Disordered" evidence="3">
    <location>
        <begin position="110"/>
        <end position="130"/>
    </location>
</feature>
<organism evidence="5">
    <name type="scientific">Proboscia inermis</name>
    <dbReference type="NCBI Taxonomy" id="420281"/>
    <lineage>
        <taxon>Eukaryota</taxon>
        <taxon>Sar</taxon>
        <taxon>Stramenopiles</taxon>
        <taxon>Ochrophyta</taxon>
        <taxon>Bacillariophyta</taxon>
        <taxon>Coscinodiscophyceae</taxon>
        <taxon>Rhizosoleniophycidae</taxon>
        <taxon>Rhizosoleniales</taxon>
        <taxon>Rhizosoleniaceae</taxon>
        <taxon>Proboscia</taxon>
    </lineage>
</organism>
<dbReference type="InterPro" id="IPR000119">
    <property type="entry name" value="Hist_DNA-bd"/>
</dbReference>
<evidence type="ECO:0000256" key="3">
    <source>
        <dbReference type="SAM" id="MobiDB-lite"/>
    </source>
</evidence>
<dbReference type="Gene3D" id="4.10.520.10">
    <property type="entry name" value="IHF-like DNA-binding proteins"/>
    <property type="match status" value="1"/>
</dbReference>
<dbReference type="InterPro" id="IPR010992">
    <property type="entry name" value="IHF-like_DNA-bd_dom_sf"/>
</dbReference>
<dbReference type="PANTHER" id="PTHR33175:SF3">
    <property type="entry name" value="DNA-BINDING PROTEIN HU-BETA"/>
    <property type="match status" value="1"/>
</dbReference>
<dbReference type="CDD" id="cd13831">
    <property type="entry name" value="HU"/>
    <property type="match status" value="1"/>
</dbReference>
<evidence type="ECO:0000313" key="5">
    <source>
        <dbReference type="EMBL" id="CAD8417225.1"/>
    </source>
</evidence>
<dbReference type="PROSITE" id="PS51257">
    <property type="entry name" value="PROKAR_LIPOPROTEIN"/>
    <property type="match status" value="1"/>
</dbReference>
<protein>
    <recommendedName>
        <fullName evidence="6">DNA-binding protein HU</fullName>
    </recommendedName>
</protein>
<name>A0A7S0CA69_9STRA</name>